<gene>
    <name evidence="2" type="ORF">V6N11_079878</name>
</gene>
<dbReference type="CDD" id="cd06222">
    <property type="entry name" value="RNase_H_like"/>
    <property type="match status" value="1"/>
</dbReference>
<dbReference type="InterPro" id="IPR012337">
    <property type="entry name" value="RNaseH-like_sf"/>
</dbReference>
<sequence>MQSVVSLERVKWQPPQSNVVKANFDVTFKSESGEATSSVVIRDSLGSFVGASFRRLGIVPSPSAAEASAAIHAIELTMGLGFTRIIVEGDSLSVIKKLKAKEIDLSDICALEWDAKSKAQTFHACSFSFVPRLGNQAAHHLAFAGFADK</sequence>
<dbReference type="SUPFAM" id="SSF53098">
    <property type="entry name" value="Ribonuclease H-like"/>
    <property type="match status" value="1"/>
</dbReference>
<accession>A0ABR2RX11</accession>
<feature type="domain" description="RNase H type-1" evidence="1">
    <location>
        <begin position="23"/>
        <end position="142"/>
    </location>
</feature>
<dbReference type="Pfam" id="PF13456">
    <property type="entry name" value="RVT_3"/>
    <property type="match status" value="1"/>
</dbReference>
<keyword evidence="3" id="KW-1185">Reference proteome</keyword>
<protein>
    <recommendedName>
        <fullName evidence="1">RNase H type-1 domain-containing protein</fullName>
    </recommendedName>
</protein>
<dbReference type="PANTHER" id="PTHR47074">
    <property type="entry name" value="BNAC02G40300D PROTEIN"/>
    <property type="match status" value="1"/>
</dbReference>
<dbReference type="Proteomes" id="UP001396334">
    <property type="component" value="Unassembled WGS sequence"/>
</dbReference>
<name>A0ABR2RX11_9ROSI</name>
<dbReference type="PANTHER" id="PTHR47074:SF61">
    <property type="entry name" value="RNASE H TYPE-1 DOMAIN-CONTAINING PROTEIN"/>
    <property type="match status" value="1"/>
</dbReference>
<dbReference type="InterPro" id="IPR002156">
    <property type="entry name" value="RNaseH_domain"/>
</dbReference>
<evidence type="ECO:0000313" key="3">
    <source>
        <dbReference type="Proteomes" id="UP001396334"/>
    </source>
</evidence>
<dbReference type="EMBL" id="JBBPBN010000020">
    <property type="protein sequence ID" value="KAK9017399.1"/>
    <property type="molecule type" value="Genomic_DNA"/>
</dbReference>
<dbReference type="Gene3D" id="3.30.420.10">
    <property type="entry name" value="Ribonuclease H-like superfamily/Ribonuclease H"/>
    <property type="match status" value="1"/>
</dbReference>
<evidence type="ECO:0000313" key="2">
    <source>
        <dbReference type="EMBL" id="KAK9017399.1"/>
    </source>
</evidence>
<dbReference type="InterPro" id="IPR036397">
    <property type="entry name" value="RNaseH_sf"/>
</dbReference>
<evidence type="ECO:0000259" key="1">
    <source>
        <dbReference type="Pfam" id="PF13456"/>
    </source>
</evidence>
<dbReference type="InterPro" id="IPR052929">
    <property type="entry name" value="RNase_H-like_EbsB-rel"/>
</dbReference>
<reference evidence="2 3" key="1">
    <citation type="journal article" date="2024" name="G3 (Bethesda)">
        <title>Genome assembly of Hibiscus sabdariffa L. provides insights into metabolisms of medicinal natural products.</title>
        <authorList>
            <person name="Kim T."/>
        </authorList>
    </citation>
    <scope>NUCLEOTIDE SEQUENCE [LARGE SCALE GENOMIC DNA]</scope>
    <source>
        <strain evidence="2">TK-2024</strain>
        <tissue evidence="2">Old leaves</tissue>
    </source>
</reference>
<organism evidence="2 3">
    <name type="scientific">Hibiscus sabdariffa</name>
    <name type="common">roselle</name>
    <dbReference type="NCBI Taxonomy" id="183260"/>
    <lineage>
        <taxon>Eukaryota</taxon>
        <taxon>Viridiplantae</taxon>
        <taxon>Streptophyta</taxon>
        <taxon>Embryophyta</taxon>
        <taxon>Tracheophyta</taxon>
        <taxon>Spermatophyta</taxon>
        <taxon>Magnoliopsida</taxon>
        <taxon>eudicotyledons</taxon>
        <taxon>Gunneridae</taxon>
        <taxon>Pentapetalae</taxon>
        <taxon>rosids</taxon>
        <taxon>malvids</taxon>
        <taxon>Malvales</taxon>
        <taxon>Malvaceae</taxon>
        <taxon>Malvoideae</taxon>
        <taxon>Hibiscus</taxon>
    </lineage>
</organism>
<comment type="caution">
    <text evidence="2">The sequence shown here is derived from an EMBL/GenBank/DDBJ whole genome shotgun (WGS) entry which is preliminary data.</text>
</comment>
<proteinExistence type="predicted"/>
<dbReference type="InterPro" id="IPR044730">
    <property type="entry name" value="RNase_H-like_dom_plant"/>
</dbReference>